<protein>
    <submittedName>
        <fullName evidence="1">Uncharacterized protein</fullName>
    </submittedName>
</protein>
<gene>
    <name evidence="1" type="ORF">NEZAVI_LOCUS15303</name>
</gene>
<evidence type="ECO:0000313" key="1">
    <source>
        <dbReference type="EMBL" id="CAH1407624.1"/>
    </source>
</evidence>
<dbReference type="EMBL" id="OV725083">
    <property type="protein sequence ID" value="CAH1407624.1"/>
    <property type="molecule type" value="Genomic_DNA"/>
</dbReference>
<accession>A0A9P0HRD9</accession>
<proteinExistence type="predicted"/>
<sequence>MISTDVNYHSIILRLLYDGNGDAKSNHLSLRPPICRSAWIDTVFACGSRFGIRLRGGRAGSVDEPPDDTSMPVDDYIRTSEPEEGFKGGMTYPWKIPNCAPHQTDREGLMRQRETNDVGELRGAHVLAAIRLWALLTRPTYVLQVHMSPPPTPFYCLASFVLFIEQYELDDFSSTPFNTIFKRAGQCSNPEVAHQNWLYHNALHS</sequence>
<reference evidence="1" key="1">
    <citation type="submission" date="2022-01" db="EMBL/GenBank/DDBJ databases">
        <authorList>
            <person name="King R."/>
        </authorList>
    </citation>
    <scope>NUCLEOTIDE SEQUENCE</scope>
</reference>
<name>A0A9P0HRD9_NEZVI</name>
<organism evidence="1 2">
    <name type="scientific">Nezara viridula</name>
    <name type="common">Southern green stink bug</name>
    <name type="synonym">Cimex viridulus</name>
    <dbReference type="NCBI Taxonomy" id="85310"/>
    <lineage>
        <taxon>Eukaryota</taxon>
        <taxon>Metazoa</taxon>
        <taxon>Ecdysozoa</taxon>
        <taxon>Arthropoda</taxon>
        <taxon>Hexapoda</taxon>
        <taxon>Insecta</taxon>
        <taxon>Pterygota</taxon>
        <taxon>Neoptera</taxon>
        <taxon>Paraneoptera</taxon>
        <taxon>Hemiptera</taxon>
        <taxon>Heteroptera</taxon>
        <taxon>Panheteroptera</taxon>
        <taxon>Pentatomomorpha</taxon>
        <taxon>Pentatomoidea</taxon>
        <taxon>Pentatomidae</taxon>
        <taxon>Pentatominae</taxon>
        <taxon>Nezara</taxon>
    </lineage>
</organism>
<evidence type="ECO:0000313" key="2">
    <source>
        <dbReference type="Proteomes" id="UP001152798"/>
    </source>
</evidence>
<keyword evidence="2" id="KW-1185">Reference proteome</keyword>
<dbReference type="Proteomes" id="UP001152798">
    <property type="component" value="Chromosome 7"/>
</dbReference>
<dbReference type="AlphaFoldDB" id="A0A9P0HRD9"/>